<proteinExistence type="predicted"/>
<dbReference type="GO" id="GO:0015888">
    <property type="term" value="P:thiamine transport"/>
    <property type="evidence" value="ECO:0007669"/>
    <property type="project" value="InterPro"/>
</dbReference>
<dbReference type="STRING" id="1678840.ATC1_13687"/>
<accession>A0A0S7BU38</accession>
<name>A0A0S7BU38_9CHLR</name>
<dbReference type="Gene3D" id="3.40.190.10">
    <property type="entry name" value="Periplasmic binding protein-like II"/>
    <property type="match status" value="2"/>
</dbReference>
<sequence>MKKITFLLVLLLSLFVFNAVWAEGNNNILSILTYDSFSVSEDIVAAFEEENQVKIQFIESGDGTTMLNQAILSKEAPIADVIIGLNSIMLSRALENDILLSYESPELANIADNYKMDQENRALPFNFGNVCINYDAAWFNEKGLAVPASWDDLINPDYSGQLVVENPITSTPGIAFLLATIAAYGEDGFIDYWKSLLANKIEIADGWSTAYYTNFSAGGGMGPQPMVVSYDASPAAAPFYAESEMETAPTASILSDGMCYQVVEFLGILKGTQNQELAEKFVDAILGKEWQEDLPGQMFVFPVNKDAVLPDVFTKFALVPENPAMLDPDLINEKRDSWLQKWNDEILTNY</sequence>
<feature type="chain" id="PRO_5006633162" evidence="2">
    <location>
        <begin position="23"/>
        <end position="350"/>
    </location>
</feature>
<dbReference type="InterPro" id="IPR005948">
    <property type="entry name" value="ThiB-like"/>
</dbReference>
<dbReference type="GO" id="GO:0030975">
    <property type="term" value="F:thiamine binding"/>
    <property type="evidence" value="ECO:0007669"/>
    <property type="project" value="InterPro"/>
</dbReference>
<dbReference type="GO" id="GO:0030976">
    <property type="term" value="F:thiamine pyrophosphate binding"/>
    <property type="evidence" value="ECO:0007669"/>
    <property type="project" value="TreeGrafter"/>
</dbReference>
<feature type="signal peptide" evidence="2">
    <location>
        <begin position="1"/>
        <end position="22"/>
    </location>
</feature>
<organism evidence="3">
    <name type="scientific">Flexilinea flocculi</name>
    <dbReference type="NCBI Taxonomy" id="1678840"/>
    <lineage>
        <taxon>Bacteria</taxon>
        <taxon>Bacillati</taxon>
        <taxon>Chloroflexota</taxon>
        <taxon>Anaerolineae</taxon>
        <taxon>Anaerolineales</taxon>
        <taxon>Anaerolineaceae</taxon>
        <taxon>Flexilinea</taxon>
    </lineage>
</organism>
<dbReference type="GO" id="GO:0030288">
    <property type="term" value="C:outer membrane-bounded periplasmic space"/>
    <property type="evidence" value="ECO:0007669"/>
    <property type="project" value="TreeGrafter"/>
</dbReference>
<reference evidence="3" key="1">
    <citation type="journal article" date="2015" name="Genome Announc.">
        <title>Draft Genome Sequence of Anaerolineae Strain TC1, a Novel Isolate from a Methanogenic Wastewater Treatment System.</title>
        <authorList>
            <person name="Matsuura N."/>
            <person name="Tourlousse D.M."/>
            <person name="Sun L."/>
            <person name="Toyonaga M."/>
            <person name="Kuroda K."/>
            <person name="Ohashi A."/>
            <person name="Cruz R."/>
            <person name="Yamaguchi T."/>
            <person name="Sekiguchi Y."/>
        </authorList>
    </citation>
    <scope>NUCLEOTIDE SEQUENCE [LARGE SCALE GENOMIC DNA]</scope>
    <source>
        <strain evidence="3">TC1</strain>
    </source>
</reference>
<dbReference type="RefSeq" id="WP_062280434.1">
    <property type="nucleotide sequence ID" value="NZ_DF968181.1"/>
</dbReference>
<protein>
    <submittedName>
        <fullName evidence="3">ABC transporter periplasmic binding protein, thiB subfamily</fullName>
    </submittedName>
</protein>
<evidence type="ECO:0000313" key="4">
    <source>
        <dbReference type="Proteomes" id="UP000053370"/>
    </source>
</evidence>
<evidence type="ECO:0000256" key="2">
    <source>
        <dbReference type="SAM" id="SignalP"/>
    </source>
</evidence>
<dbReference type="SUPFAM" id="SSF53850">
    <property type="entry name" value="Periplasmic binding protein-like II"/>
    <property type="match status" value="1"/>
</dbReference>
<dbReference type="NCBIfam" id="TIGR01254">
    <property type="entry name" value="sfuA"/>
    <property type="match status" value="1"/>
</dbReference>
<dbReference type="OrthoDB" id="9769319at2"/>
<evidence type="ECO:0000313" key="3">
    <source>
        <dbReference type="EMBL" id="GAP40708.1"/>
    </source>
</evidence>
<dbReference type="AlphaFoldDB" id="A0A0S7BU38"/>
<dbReference type="EMBL" id="DF968181">
    <property type="protein sequence ID" value="GAP40708.1"/>
    <property type="molecule type" value="Genomic_DNA"/>
</dbReference>
<dbReference type="Pfam" id="PF13343">
    <property type="entry name" value="SBP_bac_6"/>
    <property type="match status" value="1"/>
</dbReference>
<dbReference type="Proteomes" id="UP000053370">
    <property type="component" value="Unassembled WGS sequence"/>
</dbReference>
<dbReference type="PANTHER" id="PTHR30006">
    <property type="entry name" value="THIAMINE-BINDING PERIPLASMIC PROTEIN-RELATED"/>
    <property type="match status" value="1"/>
</dbReference>
<gene>
    <name evidence="3" type="ORF">ATC1_13687</name>
</gene>
<keyword evidence="1 2" id="KW-0732">Signal</keyword>
<dbReference type="PANTHER" id="PTHR30006:SF2">
    <property type="entry name" value="ABC TRANSPORTER SUBSTRATE-BINDING PROTEIN"/>
    <property type="match status" value="1"/>
</dbReference>
<evidence type="ECO:0000256" key="1">
    <source>
        <dbReference type="ARBA" id="ARBA00022729"/>
    </source>
</evidence>
<keyword evidence="4" id="KW-1185">Reference proteome</keyword>